<feature type="domain" description="Potassium channel" evidence="9">
    <location>
        <begin position="136"/>
        <end position="210"/>
    </location>
</feature>
<dbReference type="Proteomes" id="UP000831817">
    <property type="component" value="Chromosome"/>
</dbReference>
<keyword evidence="5" id="KW-0406">Ion transport</keyword>
<reference evidence="10 11" key="1">
    <citation type="submission" date="2022-04" db="EMBL/GenBank/DDBJ databases">
        <title>Complete genome of Methanothermobacter tenebrarum strain RMAS.</title>
        <authorList>
            <person name="Nakamura K."/>
            <person name="Oshima K."/>
            <person name="Hattori M."/>
            <person name="Kamagata Y."/>
            <person name="Takamizawa K."/>
        </authorList>
    </citation>
    <scope>NUCLEOTIDE SEQUENCE [LARGE SCALE GENOMIC DNA]</scope>
    <source>
        <strain evidence="10 11">RMAS</strain>
    </source>
</reference>
<dbReference type="InterPro" id="IPR027359">
    <property type="entry name" value="Volt_channel_dom_sf"/>
</dbReference>
<feature type="transmembrane region" description="Helical" evidence="8">
    <location>
        <begin position="39"/>
        <end position="59"/>
    </location>
</feature>
<evidence type="ECO:0000256" key="6">
    <source>
        <dbReference type="ARBA" id="ARBA00023136"/>
    </source>
</evidence>
<dbReference type="Gene3D" id="1.20.120.350">
    <property type="entry name" value="Voltage-gated potassium channels. Chain C"/>
    <property type="match status" value="1"/>
</dbReference>
<feature type="transmembrane region" description="Helical" evidence="8">
    <location>
        <begin position="93"/>
        <end position="114"/>
    </location>
</feature>
<keyword evidence="4 8" id="KW-1133">Transmembrane helix</keyword>
<evidence type="ECO:0000256" key="5">
    <source>
        <dbReference type="ARBA" id="ARBA00023065"/>
    </source>
</evidence>
<dbReference type="InterPro" id="IPR013099">
    <property type="entry name" value="K_chnl_dom"/>
</dbReference>
<evidence type="ECO:0000256" key="4">
    <source>
        <dbReference type="ARBA" id="ARBA00022989"/>
    </source>
</evidence>
<feature type="transmembrane region" description="Helical" evidence="8">
    <location>
        <begin position="12"/>
        <end position="33"/>
    </location>
</feature>
<gene>
    <name evidence="10" type="ORF">MTTB_04750</name>
</gene>
<accession>A0ABN6PE73</accession>
<evidence type="ECO:0000256" key="1">
    <source>
        <dbReference type="ARBA" id="ARBA00004141"/>
    </source>
</evidence>
<proteinExistence type="predicted"/>
<dbReference type="RefSeq" id="WP_248564938.1">
    <property type="nucleotide sequence ID" value="NZ_AP025698.1"/>
</dbReference>
<keyword evidence="6 8" id="KW-0472">Membrane</keyword>
<feature type="transmembrane region" description="Helical" evidence="8">
    <location>
        <begin position="189"/>
        <end position="211"/>
    </location>
</feature>
<evidence type="ECO:0000256" key="2">
    <source>
        <dbReference type="ARBA" id="ARBA00022448"/>
    </source>
</evidence>
<dbReference type="Gene3D" id="1.10.287.70">
    <property type="match status" value="1"/>
</dbReference>
<dbReference type="EMBL" id="AP025698">
    <property type="protein sequence ID" value="BDH79096.1"/>
    <property type="molecule type" value="Genomic_DNA"/>
</dbReference>
<dbReference type="GO" id="GO:0034220">
    <property type="term" value="P:monoatomic ion transmembrane transport"/>
    <property type="evidence" value="ECO:0007669"/>
    <property type="project" value="UniProtKB-KW"/>
</dbReference>
<evidence type="ECO:0000256" key="3">
    <source>
        <dbReference type="ARBA" id="ARBA00022692"/>
    </source>
</evidence>
<dbReference type="Pfam" id="PF07885">
    <property type="entry name" value="Ion_trans_2"/>
    <property type="match status" value="1"/>
</dbReference>
<evidence type="ECO:0000256" key="8">
    <source>
        <dbReference type="SAM" id="Phobius"/>
    </source>
</evidence>
<dbReference type="PANTHER" id="PTHR11537:SF254">
    <property type="entry name" value="POTASSIUM VOLTAGE-GATED CHANNEL PROTEIN SHAB"/>
    <property type="match status" value="1"/>
</dbReference>
<comment type="subcellular location">
    <subcellularLocation>
        <location evidence="1">Membrane</location>
        <topology evidence="1">Multi-pass membrane protein</topology>
    </subcellularLocation>
</comment>
<dbReference type="PANTHER" id="PTHR11537">
    <property type="entry name" value="VOLTAGE-GATED POTASSIUM CHANNEL"/>
    <property type="match status" value="1"/>
</dbReference>
<name>A0ABN6PE73_9EURY</name>
<feature type="transmembrane region" description="Helical" evidence="8">
    <location>
        <begin position="66"/>
        <end position="87"/>
    </location>
</feature>
<dbReference type="GeneID" id="71964988"/>
<keyword evidence="7 10" id="KW-0407">Ion channel</keyword>
<evidence type="ECO:0000259" key="9">
    <source>
        <dbReference type="Pfam" id="PF07885"/>
    </source>
</evidence>
<dbReference type="SUPFAM" id="SSF81324">
    <property type="entry name" value="Voltage-gated potassium channels"/>
    <property type="match status" value="1"/>
</dbReference>
<keyword evidence="3 8" id="KW-0812">Transmembrane</keyword>
<evidence type="ECO:0000313" key="11">
    <source>
        <dbReference type="Proteomes" id="UP000831817"/>
    </source>
</evidence>
<evidence type="ECO:0000256" key="7">
    <source>
        <dbReference type="ARBA" id="ARBA00023303"/>
    </source>
</evidence>
<keyword evidence="11" id="KW-1185">Reference proteome</keyword>
<evidence type="ECO:0000313" key="10">
    <source>
        <dbReference type="EMBL" id="BDH79096.1"/>
    </source>
</evidence>
<organism evidence="10 11">
    <name type="scientific">Methanothermobacter tenebrarum</name>
    <dbReference type="NCBI Taxonomy" id="680118"/>
    <lineage>
        <taxon>Archaea</taxon>
        <taxon>Methanobacteriati</taxon>
        <taxon>Methanobacteriota</taxon>
        <taxon>Methanomada group</taxon>
        <taxon>Methanobacteria</taxon>
        <taxon>Methanobacteriales</taxon>
        <taxon>Methanobacteriaceae</taxon>
        <taxon>Methanothermobacter</taxon>
    </lineage>
</organism>
<dbReference type="InterPro" id="IPR028325">
    <property type="entry name" value="VG_K_chnl"/>
</dbReference>
<keyword evidence="2" id="KW-0813">Transport</keyword>
<feature type="transmembrane region" description="Helical" evidence="8">
    <location>
        <begin position="126"/>
        <end position="146"/>
    </location>
</feature>
<protein>
    <submittedName>
        <fullName evidence="10">Potassium channel protein</fullName>
    </submittedName>
</protein>
<sequence length="227" mass="25422">MEKIQEKFSLFLQVLILTLIILDGFLILISIFLPLKHATFSNIILFDLVTSIILAIGYITRLKFGIINWNVLIVSIPFYFIGVYALGLEPTSLILKPLNLLRVFGLFFAVKELASSVNEFVKKSRLTYGLSLFISSLLLFTILFFLEESPVNPAVNTYEDSLWYVLQTLTTVGYGDIIPVTVLGRLTGVMVMLSAIVATSLITASATSTLIEKFREEQDDPRREGIS</sequence>
<dbReference type="PRINTS" id="PR00169">
    <property type="entry name" value="KCHANNEL"/>
</dbReference>